<name>A0A7S2RMJ0_9STRA</name>
<evidence type="ECO:0000313" key="5">
    <source>
        <dbReference type="EMBL" id="CAD9675382.1"/>
    </source>
</evidence>
<keyword evidence="3" id="KW-0472">Membrane</keyword>
<keyword evidence="3" id="KW-1133">Transmembrane helix</keyword>
<dbReference type="InterPro" id="IPR017853">
    <property type="entry name" value="GH"/>
</dbReference>
<dbReference type="Pfam" id="PF01055">
    <property type="entry name" value="Glyco_hydro_31_2nd"/>
    <property type="match status" value="1"/>
</dbReference>
<dbReference type="GO" id="GO:0005975">
    <property type="term" value="P:carbohydrate metabolic process"/>
    <property type="evidence" value="ECO:0007669"/>
    <property type="project" value="InterPro"/>
</dbReference>
<protein>
    <recommendedName>
        <fullName evidence="4">Glycoside hydrolase family 31 TIM barrel domain-containing protein</fullName>
    </recommendedName>
</protein>
<dbReference type="PANTHER" id="PTHR46959:SF2">
    <property type="entry name" value="SULFOQUINOVOSIDASE"/>
    <property type="match status" value="1"/>
</dbReference>
<dbReference type="PANTHER" id="PTHR46959">
    <property type="entry name" value="SULFOQUINOVOSIDASE"/>
    <property type="match status" value="1"/>
</dbReference>
<organism evidence="5">
    <name type="scientific">Mucochytrium quahogii</name>
    <dbReference type="NCBI Taxonomy" id="96639"/>
    <lineage>
        <taxon>Eukaryota</taxon>
        <taxon>Sar</taxon>
        <taxon>Stramenopiles</taxon>
        <taxon>Bigyra</taxon>
        <taxon>Labyrinthulomycetes</taxon>
        <taxon>Thraustochytrida</taxon>
        <taxon>Thraustochytriidae</taxon>
        <taxon>Mucochytrium</taxon>
    </lineage>
</organism>
<dbReference type="InterPro" id="IPR052990">
    <property type="entry name" value="Sulfoquinovosidase_GH31"/>
</dbReference>
<dbReference type="InterPro" id="IPR011013">
    <property type="entry name" value="Gal_mutarotase_sf_dom"/>
</dbReference>
<dbReference type="SUPFAM" id="SSF51445">
    <property type="entry name" value="(Trans)glycosidases"/>
    <property type="match status" value="1"/>
</dbReference>
<evidence type="ECO:0000256" key="3">
    <source>
        <dbReference type="SAM" id="Phobius"/>
    </source>
</evidence>
<feature type="domain" description="Glycoside hydrolase family 31 TIM barrel" evidence="4">
    <location>
        <begin position="525"/>
        <end position="692"/>
    </location>
</feature>
<dbReference type="Gene3D" id="3.20.20.80">
    <property type="entry name" value="Glycosidases"/>
    <property type="match status" value="1"/>
</dbReference>
<gene>
    <name evidence="5" type="ORF">QSP1433_LOCUS5043</name>
</gene>
<reference evidence="5" key="1">
    <citation type="submission" date="2021-01" db="EMBL/GenBank/DDBJ databases">
        <authorList>
            <person name="Corre E."/>
            <person name="Pelletier E."/>
            <person name="Niang G."/>
            <person name="Scheremetjew M."/>
            <person name="Finn R."/>
            <person name="Kale V."/>
            <person name="Holt S."/>
            <person name="Cochrane G."/>
            <person name="Meng A."/>
            <person name="Brown T."/>
            <person name="Cohen L."/>
        </authorList>
    </citation>
    <scope>NUCLEOTIDE SEQUENCE</scope>
    <source>
        <strain evidence="5">NY070348D</strain>
    </source>
</reference>
<sequence length="721" mass="79399">MWGLVGGRDAAVYGARWWIRNEVDVKPGVGLFGFAGVVAAMCAALDFCWSNPSFPHDADPDEAFSQGEYFKYSRYLVAFFCAGFVSLCGATVVYAQLGRPNTKIVAEYTMLVGFLALAFGVLSDMLDYSAVYWGAQWKGPGWGVALVGLGVSLKAAGSGFIKVTSTKNSKVNVTSLVIPGLGLLLVLLGALLFCASLFFYAYEPPVSMFGSLGVFSSQVEWEFPHGGMTLEHGVTVEWGEGVGIVISHMDSIVYQSPHNDGAFIVASLANEDDSTVPTATNDGEAGTFVIQDNPGTLSTEQVVRNVERVNSTAVQFEGNLYYVPMVGTSDARKSHFALVVNIEHSDNDTVVIRMNIHRDVTKGLPTNRVYLVAASDESERIFGLGESFSYMDLKGAVVPIITREQGVGRGLQPGTFWSDVFLGPARSSAGTATQHTYTAIPHFTTSSLRSFFLFGTPFSVMDFWRFDRISIEINATDDAVTSVGIIRATSPRKLVHAYTAHNDLIMRPLPGWVYNGAIMGFQGGRKAVAQKLSTVLQAGVPVSAIWLQDWAGQRNTSFGQRLNWDWQLDTKLYPDWVQWTRELWTKHNIYVLAYINPHMRPEGKLFNETKNIGCLIKRRGSILIQSSATRDFTFGTIDLFNETCVRYYASVIQKNMLANGIMGWMADFGEAIPFDADVPVDGHNAFPALWARTNRLAIDTFSNHTRKNAVFFYKVGWKIIS</sequence>
<dbReference type="GO" id="GO:0030246">
    <property type="term" value="F:carbohydrate binding"/>
    <property type="evidence" value="ECO:0007669"/>
    <property type="project" value="InterPro"/>
</dbReference>
<keyword evidence="2" id="KW-0326">Glycosidase</keyword>
<dbReference type="SUPFAM" id="SSF74650">
    <property type="entry name" value="Galactose mutarotase-like"/>
    <property type="match status" value="1"/>
</dbReference>
<evidence type="ECO:0000256" key="1">
    <source>
        <dbReference type="ARBA" id="ARBA00007806"/>
    </source>
</evidence>
<evidence type="ECO:0000259" key="4">
    <source>
        <dbReference type="Pfam" id="PF01055"/>
    </source>
</evidence>
<dbReference type="Gene3D" id="2.60.40.1760">
    <property type="entry name" value="glycosyl hydrolase (family 31)"/>
    <property type="match status" value="1"/>
</dbReference>
<feature type="transmembrane region" description="Helical" evidence="3">
    <location>
        <begin position="72"/>
        <end position="97"/>
    </location>
</feature>
<dbReference type="GO" id="GO:0004553">
    <property type="term" value="F:hydrolase activity, hydrolyzing O-glycosyl compounds"/>
    <property type="evidence" value="ECO:0007669"/>
    <property type="project" value="InterPro"/>
</dbReference>
<proteinExistence type="inferred from homology"/>
<keyword evidence="3" id="KW-0812">Transmembrane</keyword>
<comment type="similarity">
    <text evidence="1 2">Belongs to the glycosyl hydrolase 31 family.</text>
</comment>
<accession>A0A7S2RMJ0</accession>
<dbReference type="CDD" id="cd14752">
    <property type="entry name" value="GH31_N"/>
    <property type="match status" value="1"/>
</dbReference>
<keyword evidence="2" id="KW-0378">Hydrolase</keyword>
<dbReference type="AlphaFoldDB" id="A0A7S2RMJ0"/>
<dbReference type="InterPro" id="IPR000322">
    <property type="entry name" value="Glyco_hydro_31_TIM"/>
</dbReference>
<evidence type="ECO:0000256" key="2">
    <source>
        <dbReference type="RuleBase" id="RU361185"/>
    </source>
</evidence>
<feature type="transmembrane region" description="Helical" evidence="3">
    <location>
        <begin position="173"/>
        <end position="202"/>
    </location>
</feature>
<feature type="transmembrane region" description="Helical" evidence="3">
    <location>
        <begin position="142"/>
        <end position="161"/>
    </location>
</feature>
<feature type="transmembrane region" description="Helical" evidence="3">
    <location>
        <begin position="29"/>
        <end position="52"/>
    </location>
</feature>
<feature type="transmembrane region" description="Helical" evidence="3">
    <location>
        <begin position="104"/>
        <end position="122"/>
    </location>
</feature>
<dbReference type="EMBL" id="HBHK01008150">
    <property type="protein sequence ID" value="CAD9675382.1"/>
    <property type="molecule type" value="Transcribed_RNA"/>
</dbReference>